<sequence>MPMMEGIHPDLHLSISPSLMFWKTYAALWDWHKRTLFKAVSPYCNPLLPLSPSSVFDSPVVSSTTIAVRMMLKLFAWTFATIHVIRVPVFAQMLLNNHPSIKGDLVSGSLTPGDVTQATIAGINPQAPGPPPINLVFSVLNNSTMVTTIPITSYSSITGESMHAGIILTVPTVGAVSETVVIFLETPGPNSQPIQTVQTVKVGGMMSTTESATQATSGTNMYSSMLNSNPSSSPATTATTATTSSDSSNSSNSTPPTTTSPPLSTSPMNTSSTSGKPPATPLAAEGTSTKPVNISAIVGGSVGGALAILIAVILWILYRHCHKKNQQRKFESSAWPTTFHADMMVKRQGVIPTLEKPLGLGIDGQSKLAGRSVSRASSAYSSVDSTNEHYPALKGFQSRSGHAKSSGRYHDESEASDGDDDGDESGSSLVSSGYGRGLNRLSPPRTDRQMELEQKIHDLRAQMISLSHRDSREGSPRLVESVESDDTELSVIRWHHIRAKIKQLEALEFSDWALGTTDQVPKEFLS</sequence>
<name>A0AA38UC18_9AGAR</name>
<organism evidence="3 4">
    <name type="scientific">Lentinula raphanica</name>
    <dbReference type="NCBI Taxonomy" id="153919"/>
    <lineage>
        <taxon>Eukaryota</taxon>
        <taxon>Fungi</taxon>
        <taxon>Dikarya</taxon>
        <taxon>Basidiomycota</taxon>
        <taxon>Agaricomycotina</taxon>
        <taxon>Agaricomycetes</taxon>
        <taxon>Agaricomycetidae</taxon>
        <taxon>Agaricales</taxon>
        <taxon>Marasmiineae</taxon>
        <taxon>Omphalotaceae</taxon>
        <taxon>Lentinula</taxon>
    </lineage>
</organism>
<feature type="region of interest" description="Disordered" evidence="1">
    <location>
        <begin position="391"/>
        <end position="446"/>
    </location>
</feature>
<feature type="region of interest" description="Disordered" evidence="1">
    <location>
        <begin position="208"/>
        <end position="287"/>
    </location>
</feature>
<evidence type="ECO:0000256" key="2">
    <source>
        <dbReference type="SAM" id="Phobius"/>
    </source>
</evidence>
<keyword evidence="2" id="KW-0812">Transmembrane</keyword>
<reference evidence="3" key="1">
    <citation type="submission" date="2022-08" db="EMBL/GenBank/DDBJ databases">
        <authorList>
            <consortium name="DOE Joint Genome Institute"/>
            <person name="Min B."/>
            <person name="Riley R."/>
            <person name="Sierra-Patev S."/>
            <person name="Naranjo-Ortiz M."/>
            <person name="Looney B."/>
            <person name="Konkel Z."/>
            <person name="Slot J.C."/>
            <person name="Sakamoto Y."/>
            <person name="Steenwyk J.L."/>
            <person name="Rokas A."/>
            <person name="Carro J."/>
            <person name="Camarero S."/>
            <person name="Ferreira P."/>
            <person name="Molpeceres G."/>
            <person name="Ruiz-Duenas F.J."/>
            <person name="Serrano A."/>
            <person name="Henrissat B."/>
            <person name="Drula E."/>
            <person name="Hughes K.W."/>
            <person name="Mata J.L."/>
            <person name="Ishikawa N.K."/>
            <person name="Vargas-Isla R."/>
            <person name="Ushijima S."/>
            <person name="Smith C.A."/>
            <person name="Ahrendt S."/>
            <person name="Andreopoulos W."/>
            <person name="He G."/>
            <person name="Labutti K."/>
            <person name="Lipzen A."/>
            <person name="Ng V."/>
            <person name="Sandor L."/>
            <person name="Barry K."/>
            <person name="Martinez A.T."/>
            <person name="Xiao Y."/>
            <person name="Gibbons J.G."/>
            <person name="Terashima K."/>
            <person name="Hibbett D.S."/>
            <person name="Grigoriev I.V."/>
        </authorList>
    </citation>
    <scope>NUCLEOTIDE SEQUENCE</scope>
    <source>
        <strain evidence="3">TFB9207</strain>
    </source>
</reference>
<gene>
    <name evidence="3" type="ORF">F5878DRAFT_633522</name>
</gene>
<evidence type="ECO:0000256" key="1">
    <source>
        <dbReference type="SAM" id="MobiDB-lite"/>
    </source>
</evidence>
<protein>
    <submittedName>
        <fullName evidence="3">Uncharacterized protein</fullName>
    </submittedName>
</protein>
<feature type="compositionally biased region" description="Acidic residues" evidence="1">
    <location>
        <begin position="414"/>
        <end position="424"/>
    </location>
</feature>
<feature type="compositionally biased region" description="Low complexity" evidence="1">
    <location>
        <begin position="220"/>
        <end position="274"/>
    </location>
</feature>
<keyword evidence="4" id="KW-1185">Reference proteome</keyword>
<feature type="transmembrane region" description="Helical" evidence="2">
    <location>
        <begin position="296"/>
        <end position="318"/>
    </location>
</feature>
<evidence type="ECO:0000313" key="4">
    <source>
        <dbReference type="Proteomes" id="UP001163846"/>
    </source>
</evidence>
<dbReference type="AlphaFoldDB" id="A0AA38UC18"/>
<dbReference type="Proteomes" id="UP001163846">
    <property type="component" value="Unassembled WGS sequence"/>
</dbReference>
<proteinExistence type="predicted"/>
<feature type="compositionally biased region" description="Polar residues" evidence="1">
    <location>
        <begin position="208"/>
        <end position="219"/>
    </location>
</feature>
<dbReference type="EMBL" id="MU806775">
    <property type="protein sequence ID" value="KAJ3833087.1"/>
    <property type="molecule type" value="Genomic_DNA"/>
</dbReference>
<keyword evidence="2" id="KW-0472">Membrane</keyword>
<accession>A0AA38UC18</accession>
<evidence type="ECO:0000313" key="3">
    <source>
        <dbReference type="EMBL" id="KAJ3833087.1"/>
    </source>
</evidence>
<keyword evidence="2" id="KW-1133">Transmembrane helix</keyword>
<comment type="caution">
    <text evidence="3">The sequence shown here is derived from an EMBL/GenBank/DDBJ whole genome shotgun (WGS) entry which is preliminary data.</text>
</comment>